<keyword evidence="1" id="KW-0833">Ubl conjugation pathway</keyword>
<accession>A0AAD5TQ30</accession>
<feature type="compositionally biased region" description="Low complexity" evidence="2">
    <location>
        <begin position="778"/>
        <end position="796"/>
    </location>
</feature>
<feature type="compositionally biased region" description="Polar residues" evidence="2">
    <location>
        <begin position="755"/>
        <end position="774"/>
    </location>
</feature>
<proteinExistence type="predicted"/>
<evidence type="ECO:0000256" key="1">
    <source>
        <dbReference type="ARBA" id="ARBA00022786"/>
    </source>
</evidence>
<feature type="region of interest" description="Disordered" evidence="2">
    <location>
        <begin position="728"/>
        <end position="915"/>
    </location>
</feature>
<feature type="domain" description="F-box/LRR-repeat protein 15-like leucin rich repeat" evidence="3">
    <location>
        <begin position="98"/>
        <end position="288"/>
    </location>
</feature>
<name>A0AAD5TQ30_9FUNG</name>
<dbReference type="Proteomes" id="UP001212152">
    <property type="component" value="Unassembled WGS sequence"/>
</dbReference>
<organism evidence="4 5">
    <name type="scientific">Geranomyces variabilis</name>
    <dbReference type="NCBI Taxonomy" id="109894"/>
    <lineage>
        <taxon>Eukaryota</taxon>
        <taxon>Fungi</taxon>
        <taxon>Fungi incertae sedis</taxon>
        <taxon>Chytridiomycota</taxon>
        <taxon>Chytridiomycota incertae sedis</taxon>
        <taxon>Chytridiomycetes</taxon>
        <taxon>Spizellomycetales</taxon>
        <taxon>Powellomycetaceae</taxon>
        <taxon>Geranomyces</taxon>
    </lineage>
</organism>
<keyword evidence="5" id="KW-1185">Reference proteome</keyword>
<feature type="compositionally biased region" description="Low complexity" evidence="2">
    <location>
        <begin position="597"/>
        <end position="621"/>
    </location>
</feature>
<dbReference type="InterPro" id="IPR006553">
    <property type="entry name" value="Leu-rich_rpt_Cys-con_subtyp"/>
</dbReference>
<feature type="compositionally biased region" description="Low complexity" evidence="2">
    <location>
        <begin position="449"/>
        <end position="461"/>
    </location>
</feature>
<feature type="region of interest" description="Disordered" evidence="2">
    <location>
        <begin position="369"/>
        <end position="391"/>
    </location>
</feature>
<feature type="region of interest" description="Disordered" evidence="2">
    <location>
        <begin position="574"/>
        <end position="631"/>
    </location>
</feature>
<evidence type="ECO:0000313" key="5">
    <source>
        <dbReference type="Proteomes" id="UP001212152"/>
    </source>
</evidence>
<dbReference type="SMART" id="SM00367">
    <property type="entry name" value="LRR_CC"/>
    <property type="match status" value="6"/>
</dbReference>
<evidence type="ECO:0000313" key="4">
    <source>
        <dbReference type="EMBL" id="KAJ3181408.1"/>
    </source>
</evidence>
<dbReference type="InterPro" id="IPR050648">
    <property type="entry name" value="F-box_LRR-repeat"/>
</dbReference>
<dbReference type="EMBL" id="JADGJQ010000012">
    <property type="protein sequence ID" value="KAJ3181408.1"/>
    <property type="molecule type" value="Genomic_DNA"/>
</dbReference>
<reference evidence="4" key="1">
    <citation type="submission" date="2020-05" db="EMBL/GenBank/DDBJ databases">
        <title>Phylogenomic resolution of chytrid fungi.</title>
        <authorList>
            <person name="Stajich J.E."/>
            <person name="Amses K."/>
            <person name="Simmons R."/>
            <person name="Seto K."/>
            <person name="Myers J."/>
            <person name="Bonds A."/>
            <person name="Quandt C.A."/>
            <person name="Barry K."/>
            <person name="Liu P."/>
            <person name="Grigoriev I."/>
            <person name="Longcore J.E."/>
            <person name="James T.Y."/>
        </authorList>
    </citation>
    <scope>NUCLEOTIDE SEQUENCE</scope>
    <source>
        <strain evidence="4">JEL0379</strain>
    </source>
</reference>
<dbReference type="InterPro" id="IPR057207">
    <property type="entry name" value="FBXL15_LRR"/>
</dbReference>
<sequence length="1090" mass="116384">MADALHVAPTATDVDYTALPASVLAGFVRYLNHVDQAKLLVVCRKWSLPVASAMYRAPLLQSSDSFERLIQLLNTPLPAHPYPELIRELDIGASAADNLYMGDLDNALAVCTGLEVFRLENCFHISNILVRSLAAHCQNLKQVDLPGCPISDSFIPVLSKNCRQIERLDLSFTNLTVASLHAIVINCDSLLQLDLSECRPLEDDVSLDLSTKNFSRPLKWLSLRNTSVSDDLLRFAATHCPNLEDLVLESCDEITDDAIIKVASTCAKLRRLDLSFCDNITDLSLQALAMRAATARGGTLRELYLTACDNISPAAVQNLAQHCLQLNLLVLDGCDKLLGTYVQSFSHQPCDDELECLLEGEAIRRFAQHVPGTNPVTPPASPGRLATGADSRASYKVQVSYAPPSYASGGDAPSNGWRSSMSSVYGQDPAAIAAAALEAAKMQDHRQPAHQQHQRQQSSSDKTLSRRPSRTMMLRKRSSMISISDAAAEAEAAKQERQEKIREKRRSRVYSAAASNELAEQAAAMILNTPAPSSPAVDRTPLASPLTAQEAPTVSASPAAPAAPAAGVIPLASGRRRSQIQPQGSAASLRDANGWDSPITAHTSPAPAPHAWAANAAESTASRPESPGVAEKTLRWRSGLIAPLSSIQVTPSPLSPAPASAPVGSDGEQPVLLASGRAARAAAREAAAVTPAPRCDSPVNAADESAAGAGAPVLLAAGRRRSRTNSVASVASLASSQPVVPPPPAPVAPWGANPQAWNNPAQLTSASSQWSNAGSVVPTAANQAPSSQQPQATADAGFVDPWAKTPSHRNSIGPGTLSAPSPAPHAPVTADPWAARPPSSASNGPYSQTTTSLQQQYFSPPQPQQQRYGHHQTSVPLTAPLLHSRPSSPNIRLAAPTGWGTRSTPAPPPASGTASMWAEPRIIGAAPPQSPHMQQQQQAGYFERTRNRLSSSGGMSASPYDDTEYHHQHSQHHHQQQQQQQPNGTSNGVFYGRSSQQQQQQQQHSEPEYPTASSGGFAYSQSRRGKMLLKLKIETRSGGHQTLAVHENDDPAQLATEFTSYWDMAGFREPLVRLISVRKSNAIRQRSGFH</sequence>
<feature type="compositionally biased region" description="Basic residues" evidence="2">
    <location>
        <begin position="465"/>
        <end position="478"/>
    </location>
</feature>
<comment type="caution">
    <text evidence="4">The sequence shown here is derived from an EMBL/GenBank/DDBJ whole genome shotgun (WGS) entry which is preliminary data.</text>
</comment>
<evidence type="ECO:0000259" key="3">
    <source>
        <dbReference type="Pfam" id="PF25372"/>
    </source>
</evidence>
<feature type="region of interest" description="Disordered" evidence="2">
    <location>
        <begin position="647"/>
        <end position="666"/>
    </location>
</feature>
<feature type="region of interest" description="Disordered" evidence="2">
    <location>
        <begin position="440"/>
        <end position="489"/>
    </location>
</feature>
<dbReference type="Pfam" id="PF25372">
    <property type="entry name" value="DUF7885"/>
    <property type="match status" value="1"/>
</dbReference>
<gene>
    <name evidence="4" type="ORF">HDU87_001014</name>
</gene>
<feature type="compositionally biased region" description="Low complexity" evidence="2">
    <location>
        <begin position="847"/>
        <end position="859"/>
    </location>
</feature>
<dbReference type="GO" id="GO:0005737">
    <property type="term" value="C:cytoplasm"/>
    <property type="evidence" value="ECO:0007669"/>
    <property type="project" value="TreeGrafter"/>
</dbReference>
<dbReference type="PANTHER" id="PTHR13382:SF68">
    <property type="entry name" value="AT02704P"/>
    <property type="match status" value="1"/>
</dbReference>
<feature type="region of interest" description="Disordered" evidence="2">
    <location>
        <begin position="947"/>
        <end position="1018"/>
    </location>
</feature>
<evidence type="ECO:0000256" key="2">
    <source>
        <dbReference type="SAM" id="MobiDB-lite"/>
    </source>
</evidence>
<dbReference type="PANTHER" id="PTHR13382">
    <property type="entry name" value="MITOCHONDRIAL ATP SYNTHASE COUPLING FACTOR B"/>
    <property type="match status" value="1"/>
</dbReference>
<dbReference type="SUPFAM" id="SSF52047">
    <property type="entry name" value="RNI-like"/>
    <property type="match status" value="1"/>
</dbReference>
<feature type="compositionally biased region" description="Low complexity" evidence="2">
    <location>
        <begin position="728"/>
        <end position="738"/>
    </location>
</feature>
<dbReference type="AlphaFoldDB" id="A0AAD5TQ30"/>
<dbReference type="InterPro" id="IPR032675">
    <property type="entry name" value="LRR_dom_sf"/>
</dbReference>
<protein>
    <recommendedName>
        <fullName evidence="3">F-box/LRR-repeat protein 15-like leucin rich repeat domain-containing protein</fullName>
    </recommendedName>
</protein>
<dbReference type="Gene3D" id="3.80.10.10">
    <property type="entry name" value="Ribonuclease Inhibitor"/>
    <property type="match status" value="2"/>
</dbReference>